<dbReference type="AlphaFoldDB" id="A0A8J4CAY5"/>
<dbReference type="EMBL" id="BNCP01000007">
    <property type="protein sequence ID" value="GIL75462.1"/>
    <property type="molecule type" value="Genomic_DNA"/>
</dbReference>
<evidence type="ECO:0000313" key="3">
    <source>
        <dbReference type="Proteomes" id="UP000747110"/>
    </source>
</evidence>
<feature type="non-terminal residue" evidence="2">
    <location>
        <position position="120"/>
    </location>
</feature>
<evidence type="ECO:0000313" key="2">
    <source>
        <dbReference type="EMBL" id="GIL75462.1"/>
    </source>
</evidence>
<evidence type="ECO:0000256" key="1">
    <source>
        <dbReference type="SAM" id="Phobius"/>
    </source>
</evidence>
<feature type="transmembrane region" description="Helical" evidence="1">
    <location>
        <begin position="35"/>
        <end position="57"/>
    </location>
</feature>
<keyword evidence="1" id="KW-0472">Membrane</keyword>
<dbReference type="OrthoDB" id="541921at2759"/>
<comment type="caution">
    <text evidence="2">The sequence shown here is derived from an EMBL/GenBank/DDBJ whole genome shotgun (WGS) entry which is preliminary data.</text>
</comment>
<gene>
    <name evidence="2" type="ORF">Vretifemale_5241</name>
</gene>
<feature type="transmembrane region" description="Helical" evidence="1">
    <location>
        <begin position="69"/>
        <end position="90"/>
    </location>
</feature>
<feature type="transmembrane region" description="Helical" evidence="1">
    <location>
        <begin position="102"/>
        <end position="118"/>
    </location>
</feature>
<accession>A0A8J4CAY5</accession>
<keyword evidence="3" id="KW-1185">Reference proteome</keyword>
<keyword evidence="1" id="KW-0812">Transmembrane</keyword>
<sequence length="120" mass="13217">FFDYFVFAANCNFAKKEKTHVYFGASVNCLAMPHVAHMSVALVTATLFFCVTALMVVASSDLNPISRAYLASPVAIARLQILVAKAAYVIVANDLQSWPKPQAVGLVLCVSLICWWNFRK</sequence>
<dbReference type="PANTHER" id="PTHR31600:SF2">
    <property type="entry name" value="GAMETE ENRICHED GENE 10 PROTEIN-RELATED"/>
    <property type="match status" value="1"/>
</dbReference>
<feature type="non-terminal residue" evidence="2">
    <location>
        <position position="1"/>
    </location>
</feature>
<dbReference type="InterPro" id="IPR052994">
    <property type="entry name" value="Tiny_macrocysts_regulators"/>
</dbReference>
<dbReference type="Proteomes" id="UP000747110">
    <property type="component" value="Unassembled WGS sequence"/>
</dbReference>
<organism evidence="2 3">
    <name type="scientific">Volvox reticuliferus</name>
    <dbReference type="NCBI Taxonomy" id="1737510"/>
    <lineage>
        <taxon>Eukaryota</taxon>
        <taxon>Viridiplantae</taxon>
        <taxon>Chlorophyta</taxon>
        <taxon>core chlorophytes</taxon>
        <taxon>Chlorophyceae</taxon>
        <taxon>CS clade</taxon>
        <taxon>Chlamydomonadales</taxon>
        <taxon>Volvocaceae</taxon>
        <taxon>Volvox</taxon>
    </lineage>
</organism>
<proteinExistence type="predicted"/>
<protein>
    <submittedName>
        <fullName evidence="2">Uncharacterized protein</fullName>
    </submittedName>
</protein>
<reference evidence="2" key="1">
    <citation type="journal article" date="2021" name="Proc. Natl. Acad. Sci. U.S.A.">
        <title>Three genomes in the algal genus Volvox reveal the fate of a haploid sex-determining region after a transition to homothallism.</title>
        <authorList>
            <person name="Yamamoto K."/>
            <person name="Hamaji T."/>
            <person name="Kawai-Toyooka H."/>
            <person name="Matsuzaki R."/>
            <person name="Takahashi F."/>
            <person name="Nishimura Y."/>
            <person name="Kawachi M."/>
            <person name="Noguchi H."/>
            <person name="Minakuchi Y."/>
            <person name="Umen J.G."/>
            <person name="Toyoda A."/>
            <person name="Nozaki H."/>
        </authorList>
    </citation>
    <scope>NUCLEOTIDE SEQUENCE</scope>
    <source>
        <strain evidence="2">NIES-3786</strain>
    </source>
</reference>
<dbReference type="PANTHER" id="PTHR31600">
    <property type="entry name" value="TINY MACROCYSTS PROTEIN B-RELATED"/>
    <property type="match status" value="1"/>
</dbReference>
<keyword evidence="1" id="KW-1133">Transmembrane helix</keyword>
<name>A0A8J4CAY5_9CHLO</name>